<name>A0AAV2U1Z3_CALDB</name>
<dbReference type="Proteomes" id="UP001497525">
    <property type="component" value="Unassembled WGS sequence"/>
</dbReference>
<gene>
    <name evidence="5" type="ORF">CDAUBV1_LOCUS17468</name>
</gene>
<comment type="caution">
    <text evidence="5">The sequence shown here is derived from an EMBL/GenBank/DDBJ whole genome shotgun (WGS) entry which is preliminary data.</text>
</comment>
<evidence type="ECO:0000313" key="6">
    <source>
        <dbReference type="Proteomes" id="UP001497525"/>
    </source>
</evidence>
<organism evidence="5 6">
    <name type="scientific">Calicophoron daubneyi</name>
    <name type="common">Rumen fluke</name>
    <name type="synonym">Paramphistomum daubneyi</name>
    <dbReference type="NCBI Taxonomy" id="300641"/>
    <lineage>
        <taxon>Eukaryota</taxon>
        <taxon>Metazoa</taxon>
        <taxon>Spiralia</taxon>
        <taxon>Lophotrochozoa</taxon>
        <taxon>Platyhelminthes</taxon>
        <taxon>Trematoda</taxon>
        <taxon>Digenea</taxon>
        <taxon>Plagiorchiida</taxon>
        <taxon>Pronocephalata</taxon>
        <taxon>Paramphistomoidea</taxon>
        <taxon>Paramphistomidae</taxon>
        <taxon>Calicophoron</taxon>
    </lineage>
</organism>
<evidence type="ECO:0000256" key="2">
    <source>
        <dbReference type="ARBA" id="ARBA00023180"/>
    </source>
</evidence>
<evidence type="ECO:0000256" key="3">
    <source>
        <dbReference type="SAM" id="Phobius"/>
    </source>
</evidence>
<evidence type="ECO:0008006" key="7">
    <source>
        <dbReference type="Google" id="ProtNLM"/>
    </source>
</evidence>
<sequence>MIWAGLISILLTALLVKADALSCYICNSSANVDCMSNLDPVTTPLRPAECNVANSKYCIKTTGTYGGFVGVNRFCSAFDMGTQCDYVSFPDHDRIYRACVYTCQGNRCNKGDTHSFSWLTVLLNTFLLLILRLVVS</sequence>
<dbReference type="AlphaFoldDB" id="A0AAV2U1Z3"/>
<keyword evidence="3" id="KW-0472">Membrane</keyword>
<dbReference type="GO" id="GO:0030431">
    <property type="term" value="P:sleep"/>
    <property type="evidence" value="ECO:0007669"/>
    <property type="project" value="InterPro"/>
</dbReference>
<evidence type="ECO:0000256" key="4">
    <source>
        <dbReference type="SAM" id="SignalP"/>
    </source>
</evidence>
<dbReference type="InterPro" id="IPR045860">
    <property type="entry name" value="Snake_toxin-like_sf"/>
</dbReference>
<feature type="signal peptide" evidence="4">
    <location>
        <begin position="1"/>
        <end position="20"/>
    </location>
</feature>
<reference evidence="5" key="1">
    <citation type="submission" date="2024-06" db="EMBL/GenBank/DDBJ databases">
        <authorList>
            <person name="Liu X."/>
            <person name="Lenzi L."/>
            <person name="Haldenby T S."/>
            <person name="Uol C."/>
        </authorList>
    </citation>
    <scope>NUCLEOTIDE SEQUENCE</scope>
</reference>
<dbReference type="InterPro" id="IPR031424">
    <property type="entry name" value="QVR-like"/>
</dbReference>
<dbReference type="SUPFAM" id="SSF57302">
    <property type="entry name" value="Snake toxin-like"/>
    <property type="match status" value="1"/>
</dbReference>
<keyword evidence="2" id="KW-0325">Glycoprotein</keyword>
<dbReference type="PANTHER" id="PTHR33562">
    <property type="entry name" value="ATILLA, ISOFORM B-RELATED-RELATED"/>
    <property type="match status" value="1"/>
</dbReference>
<evidence type="ECO:0000313" key="5">
    <source>
        <dbReference type="EMBL" id="CAL5142209.1"/>
    </source>
</evidence>
<dbReference type="CDD" id="cd23590">
    <property type="entry name" value="TFP_LU_ECD_Bou"/>
    <property type="match status" value="1"/>
</dbReference>
<feature type="transmembrane region" description="Helical" evidence="3">
    <location>
        <begin position="116"/>
        <end position="135"/>
    </location>
</feature>
<dbReference type="EMBL" id="CAXLJL010000978">
    <property type="protein sequence ID" value="CAL5142209.1"/>
    <property type="molecule type" value="Genomic_DNA"/>
</dbReference>
<evidence type="ECO:0000256" key="1">
    <source>
        <dbReference type="ARBA" id="ARBA00022729"/>
    </source>
</evidence>
<keyword evidence="3" id="KW-0812">Transmembrane</keyword>
<keyword evidence="3" id="KW-1133">Transmembrane helix</keyword>
<accession>A0AAV2U1Z3</accession>
<proteinExistence type="predicted"/>
<feature type="chain" id="PRO_5043797207" description="Protein sleepless" evidence="4">
    <location>
        <begin position="21"/>
        <end position="136"/>
    </location>
</feature>
<dbReference type="Pfam" id="PF17064">
    <property type="entry name" value="QVR"/>
    <property type="match status" value="1"/>
</dbReference>
<dbReference type="PANTHER" id="PTHR33562:SF18">
    <property type="entry name" value="BOUDIN-RELATED"/>
    <property type="match status" value="1"/>
</dbReference>
<dbReference type="GO" id="GO:0032222">
    <property type="term" value="P:regulation of synaptic transmission, cholinergic"/>
    <property type="evidence" value="ECO:0007669"/>
    <property type="project" value="InterPro"/>
</dbReference>
<dbReference type="InterPro" id="IPR050975">
    <property type="entry name" value="Sleep_regulator"/>
</dbReference>
<keyword evidence="1 4" id="KW-0732">Signal</keyword>
<protein>
    <recommendedName>
        <fullName evidence="7">Protein sleepless</fullName>
    </recommendedName>
</protein>